<reference evidence="1 2" key="1">
    <citation type="submission" date="2023-04" db="EMBL/GenBank/DDBJ databases">
        <title>A long-awaited taxogenomic arrangement of the family Halomonadaceae.</title>
        <authorList>
            <person name="De La Haba R."/>
            <person name="Chuvochina M."/>
            <person name="Wittouck S."/>
            <person name="Arahal D.R."/>
            <person name="Sanchez-Porro C."/>
            <person name="Hugenholtz P."/>
            <person name="Ventosa A."/>
        </authorList>
    </citation>
    <scope>NUCLEOTIDE SEQUENCE [LARGE SCALE GENOMIC DNA]</scope>
    <source>
        <strain evidence="1 2">DSM 22428</strain>
    </source>
</reference>
<dbReference type="RefSeq" id="WP_251592893.1">
    <property type="nucleotide sequence ID" value="NZ_JAMLJI010000002.1"/>
</dbReference>
<sequence length="267" mass="30771">MPEFSRLADKFAVRAYVQEKLGNDPLITLYKSTRHVTRETFEDLPNQFVMKSTHGAGQVYIVRDKNAEDLDALAKQANAWLTVPYNRFEKHYKKITPRILFERLLSQKNGQPPADYKVHVFNNGSHNYCFVQVIDGRFGETTQNLFSETWGKVPFDHDSRLPKSDAPEILEPPKALDDMIQKAKTLAGPFGYCRVDFYCFEGAIYFGEMTFTPGAGNLRFISPYWDTVLGSYFAWPDEPEFGTPLTSSYRFSRRLKHMTGLLHQRTN</sequence>
<dbReference type="SUPFAM" id="SSF56059">
    <property type="entry name" value="Glutathione synthetase ATP-binding domain-like"/>
    <property type="match status" value="1"/>
</dbReference>
<proteinExistence type="predicted"/>
<keyword evidence="2" id="KW-1185">Reference proteome</keyword>
<dbReference type="Pfam" id="PF14305">
    <property type="entry name" value="ATPgrasp_TupA"/>
    <property type="match status" value="1"/>
</dbReference>
<accession>A0ABU1GTT0</accession>
<dbReference type="InterPro" id="IPR029465">
    <property type="entry name" value="ATPgrasp_TupA"/>
</dbReference>
<comment type="caution">
    <text evidence="1">The sequence shown here is derived from an EMBL/GenBank/DDBJ whole genome shotgun (WGS) entry which is preliminary data.</text>
</comment>
<name>A0ABU1GTT0_9GAMM</name>
<evidence type="ECO:0000313" key="2">
    <source>
        <dbReference type="Proteomes" id="UP001269375"/>
    </source>
</evidence>
<evidence type="ECO:0000313" key="1">
    <source>
        <dbReference type="EMBL" id="MDR5894808.1"/>
    </source>
</evidence>
<dbReference type="Proteomes" id="UP001269375">
    <property type="component" value="Unassembled WGS sequence"/>
</dbReference>
<protein>
    <submittedName>
        <fullName evidence="1">ATP-grasp fold amidoligase family protein</fullName>
    </submittedName>
</protein>
<gene>
    <name evidence="1" type="ORF">QC825_01810</name>
</gene>
<dbReference type="EMBL" id="JARWAO010000001">
    <property type="protein sequence ID" value="MDR5894808.1"/>
    <property type="molecule type" value="Genomic_DNA"/>
</dbReference>
<organism evidence="1 2">
    <name type="scientific">Larsenimonas suaedae</name>
    <dbReference type="NCBI Taxonomy" id="1851019"/>
    <lineage>
        <taxon>Bacteria</taxon>
        <taxon>Pseudomonadati</taxon>
        <taxon>Pseudomonadota</taxon>
        <taxon>Gammaproteobacteria</taxon>
        <taxon>Oceanospirillales</taxon>
        <taxon>Halomonadaceae</taxon>
        <taxon>Larsenimonas</taxon>
    </lineage>
</organism>